<dbReference type="EMBL" id="CAJVPZ010082713">
    <property type="protein sequence ID" value="CAG8809387.1"/>
    <property type="molecule type" value="Genomic_DNA"/>
</dbReference>
<evidence type="ECO:0000256" key="1">
    <source>
        <dbReference type="SAM" id="MobiDB-lite"/>
    </source>
</evidence>
<comment type="caution">
    <text evidence="2">The sequence shown here is derived from an EMBL/GenBank/DDBJ whole genome shotgun (WGS) entry which is preliminary data.</text>
</comment>
<dbReference type="Proteomes" id="UP000789396">
    <property type="component" value="Unassembled WGS sequence"/>
</dbReference>
<organism evidence="2 3">
    <name type="scientific">Racocetra fulgida</name>
    <dbReference type="NCBI Taxonomy" id="60492"/>
    <lineage>
        <taxon>Eukaryota</taxon>
        <taxon>Fungi</taxon>
        <taxon>Fungi incertae sedis</taxon>
        <taxon>Mucoromycota</taxon>
        <taxon>Glomeromycotina</taxon>
        <taxon>Glomeromycetes</taxon>
        <taxon>Diversisporales</taxon>
        <taxon>Gigasporaceae</taxon>
        <taxon>Racocetra</taxon>
    </lineage>
</organism>
<evidence type="ECO:0000313" key="2">
    <source>
        <dbReference type="EMBL" id="CAG8809387.1"/>
    </source>
</evidence>
<name>A0A9N9K5H4_9GLOM</name>
<feature type="non-terminal residue" evidence="2">
    <location>
        <position position="51"/>
    </location>
</feature>
<feature type="compositionally biased region" description="Polar residues" evidence="1">
    <location>
        <begin position="1"/>
        <end position="35"/>
    </location>
</feature>
<evidence type="ECO:0000313" key="3">
    <source>
        <dbReference type="Proteomes" id="UP000789396"/>
    </source>
</evidence>
<feature type="region of interest" description="Disordered" evidence="1">
    <location>
        <begin position="1"/>
        <end position="51"/>
    </location>
</feature>
<feature type="compositionally biased region" description="Low complexity" evidence="1">
    <location>
        <begin position="36"/>
        <end position="51"/>
    </location>
</feature>
<protein>
    <submittedName>
        <fullName evidence="2">13964_t:CDS:1</fullName>
    </submittedName>
</protein>
<keyword evidence="3" id="KW-1185">Reference proteome</keyword>
<feature type="non-terminal residue" evidence="2">
    <location>
        <position position="1"/>
    </location>
</feature>
<reference evidence="2" key="1">
    <citation type="submission" date="2021-06" db="EMBL/GenBank/DDBJ databases">
        <authorList>
            <person name="Kallberg Y."/>
            <person name="Tangrot J."/>
            <person name="Rosling A."/>
        </authorList>
    </citation>
    <scope>NUCLEOTIDE SEQUENCE</scope>
    <source>
        <strain evidence="2">IN212</strain>
    </source>
</reference>
<dbReference type="AlphaFoldDB" id="A0A9N9K5H4"/>
<dbReference type="OrthoDB" id="10519167at2759"/>
<accession>A0A9N9K5H4</accession>
<proteinExistence type="predicted"/>
<gene>
    <name evidence="2" type="ORF">RFULGI_LOCUS18586</name>
</gene>
<sequence>TEVNTDQNITSTETSKIPFNETTNIISSDNKSINKQSSEYQSGEYQSGEKR</sequence>